<dbReference type="AlphaFoldDB" id="A0AAW0ZCR8"/>
<accession>A0AAW0ZCR8</accession>
<dbReference type="Proteomes" id="UP001432146">
    <property type="component" value="Unassembled WGS sequence"/>
</dbReference>
<protein>
    <submittedName>
        <fullName evidence="1">Uncharacterized protein</fullName>
    </submittedName>
</protein>
<sequence>MQVLNKHGDLHQVGAEAMAAKQCAECGADTDTAQYIIEEWFVWERRTLKDAIGADLSPTALVSTAKKEEPQSLTSVKK</sequence>
<keyword evidence="2" id="KW-1185">Reference proteome</keyword>
<gene>
    <name evidence="1" type="ORF">QLX08_010312</name>
</gene>
<organism evidence="1 2">
    <name type="scientific">Tetragonisca angustula</name>
    <dbReference type="NCBI Taxonomy" id="166442"/>
    <lineage>
        <taxon>Eukaryota</taxon>
        <taxon>Metazoa</taxon>
        <taxon>Ecdysozoa</taxon>
        <taxon>Arthropoda</taxon>
        <taxon>Hexapoda</taxon>
        <taxon>Insecta</taxon>
        <taxon>Pterygota</taxon>
        <taxon>Neoptera</taxon>
        <taxon>Endopterygota</taxon>
        <taxon>Hymenoptera</taxon>
        <taxon>Apocrita</taxon>
        <taxon>Aculeata</taxon>
        <taxon>Apoidea</taxon>
        <taxon>Anthophila</taxon>
        <taxon>Apidae</taxon>
        <taxon>Tetragonisca</taxon>
    </lineage>
</organism>
<evidence type="ECO:0000313" key="2">
    <source>
        <dbReference type="Proteomes" id="UP001432146"/>
    </source>
</evidence>
<comment type="caution">
    <text evidence="1">The sequence shown here is derived from an EMBL/GenBank/DDBJ whole genome shotgun (WGS) entry which is preliminary data.</text>
</comment>
<name>A0AAW0ZCR8_9HYME</name>
<evidence type="ECO:0000313" key="1">
    <source>
        <dbReference type="EMBL" id="KAK9295326.1"/>
    </source>
</evidence>
<dbReference type="EMBL" id="JAWNGG020000268">
    <property type="protein sequence ID" value="KAK9295326.1"/>
    <property type="molecule type" value="Genomic_DNA"/>
</dbReference>
<reference evidence="1 2" key="1">
    <citation type="submission" date="2024-05" db="EMBL/GenBank/DDBJ databases">
        <title>The nuclear and mitochondrial genome assemblies of Tetragonisca angustula (Apidae: Meliponini), a tiny yet remarkable pollinator in the Neotropics.</title>
        <authorList>
            <person name="Ferrari R."/>
            <person name="Ricardo P.C."/>
            <person name="Dias F.C."/>
            <person name="Araujo N.S."/>
            <person name="Soares D.O."/>
            <person name="Zhou Q.-S."/>
            <person name="Zhu C.-D."/>
            <person name="Coutinho L."/>
            <person name="Airas M.C."/>
            <person name="Batista T.M."/>
        </authorList>
    </citation>
    <scope>NUCLEOTIDE SEQUENCE [LARGE SCALE GENOMIC DNA]</scope>
    <source>
        <strain evidence="1">ASF017062</strain>
        <tissue evidence="1">Abdomen</tissue>
    </source>
</reference>
<proteinExistence type="predicted"/>